<keyword evidence="1" id="KW-0812">Transmembrane</keyword>
<gene>
    <name evidence="2" type="ORF">P5673_006161</name>
</gene>
<protein>
    <submittedName>
        <fullName evidence="2">Uncharacterized protein</fullName>
    </submittedName>
</protein>
<evidence type="ECO:0000256" key="1">
    <source>
        <dbReference type="SAM" id="Phobius"/>
    </source>
</evidence>
<keyword evidence="3" id="KW-1185">Reference proteome</keyword>
<dbReference type="Proteomes" id="UP001249851">
    <property type="component" value="Unassembled WGS sequence"/>
</dbReference>
<dbReference type="EMBL" id="JARQWQ010000010">
    <property type="protein sequence ID" value="KAK2569254.1"/>
    <property type="molecule type" value="Genomic_DNA"/>
</dbReference>
<feature type="transmembrane region" description="Helical" evidence="1">
    <location>
        <begin position="353"/>
        <end position="374"/>
    </location>
</feature>
<reference evidence="2" key="2">
    <citation type="journal article" date="2023" name="Science">
        <title>Genomic signatures of disease resistance in endangered staghorn corals.</title>
        <authorList>
            <person name="Vollmer S.V."/>
            <person name="Selwyn J.D."/>
            <person name="Despard B.A."/>
            <person name="Roesel C.L."/>
        </authorList>
    </citation>
    <scope>NUCLEOTIDE SEQUENCE</scope>
    <source>
        <strain evidence="2">K2</strain>
    </source>
</reference>
<reference evidence="2" key="1">
    <citation type="journal article" date="2023" name="G3 (Bethesda)">
        <title>Whole genome assembly and annotation of the endangered Caribbean coral Acropora cervicornis.</title>
        <authorList>
            <person name="Selwyn J.D."/>
            <person name="Vollmer S.V."/>
        </authorList>
    </citation>
    <scope>NUCLEOTIDE SEQUENCE</scope>
    <source>
        <strain evidence="2">K2</strain>
    </source>
</reference>
<name>A0AAD9VCG9_ACRCE</name>
<feature type="transmembrane region" description="Helical" evidence="1">
    <location>
        <begin position="149"/>
        <end position="165"/>
    </location>
</feature>
<organism evidence="2 3">
    <name type="scientific">Acropora cervicornis</name>
    <name type="common">Staghorn coral</name>
    <dbReference type="NCBI Taxonomy" id="6130"/>
    <lineage>
        <taxon>Eukaryota</taxon>
        <taxon>Metazoa</taxon>
        <taxon>Cnidaria</taxon>
        <taxon>Anthozoa</taxon>
        <taxon>Hexacorallia</taxon>
        <taxon>Scleractinia</taxon>
        <taxon>Astrocoeniina</taxon>
        <taxon>Acroporidae</taxon>
        <taxon>Acropora</taxon>
    </lineage>
</organism>
<feature type="transmembrane region" description="Helical" evidence="1">
    <location>
        <begin position="207"/>
        <end position="224"/>
    </location>
</feature>
<dbReference type="AlphaFoldDB" id="A0AAD9VCG9"/>
<feature type="transmembrane region" description="Helical" evidence="1">
    <location>
        <begin position="119"/>
        <end position="137"/>
    </location>
</feature>
<evidence type="ECO:0000313" key="2">
    <source>
        <dbReference type="EMBL" id="KAK2569254.1"/>
    </source>
</evidence>
<evidence type="ECO:0000313" key="3">
    <source>
        <dbReference type="Proteomes" id="UP001249851"/>
    </source>
</evidence>
<keyword evidence="1" id="KW-1133">Transmembrane helix</keyword>
<sequence length="380" mass="43366">MFPDLKDVMSGVGLVHLESFRVRPLSGSKEDTYEVQRGMQLHDEESNRPMFGNVNDSVSVGRFSHKHDITESSNENPRKRTVQEYNYLYTYLSTILYALILVIESIFQFRWIHHSHSSISFFWLESCVIALFFKICGRKRITRSQVRHFRALLVLHIAVGVMFGLDYNQATFASSGGSESFCVFLTLVPPQVLLASWLVNRESYPDVIIVVVAFTSFLLMLTFCSMQDSIANYKVTFLNGTFGFMMAASMAFYSASPQDLLYLLNLSSVVCLPFFALAFGEYPLLKAEIFKRGAATVISRVFKLAILRLARQAASLIQLTHSTPLLNVVTRGFAWIWITIEITLYTHVQTGELFIPVFYAFWIYGFGMFLPVLISDLRWI</sequence>
<feature type="transmembrane region" description="Helical" evidence="1">
    <location>
        <begin position="88"/>
        <end position="107"/>
    </location>
</feature>
<keyword evidence="1" id="KW-0472">Membrane</keyword>
<feature type="transmembrane region" description="Helical" evidence="1">
    <location>
        <begin position="236"/>
        <end position="255"/>
    </location>
</feature>
<accession>A0AAD9VCG9</accession>
<comment type="caution">
    <text evidence="2">The sequence shown here is derived from an EMBL/GenBank/DDBJ whole genome shotgun (WGS) entry which is preliminary data.</text>
</comment>
<feature type="transmembrane region" description="Helical" evidence="1">
    <location>
        <begin position="261"/>
        <end position="282"/>
    </location>
</feature>
<proteinExistence type="predicted"/>